<protein>
    <recommendedName>
        <fullName evidence="3">PGG domain-containing protein</fullName>
    </recommendedName>
</protein>
<feature type="domain" description="PGG" evidence="3">
    <location>
        <begin position="597"/>
        <end position="711"/>
    </location>
</feature>
<feature type="transmembrane region" description="Helical" evidence="2">
    <location>
        <begin position="607"/>
        <end position="625"/>
    </location>
</feature>
<dbReference type="EMBL" id="JACGWJ010000019">
    <property type="protein sequence ID" value="KAL0345031.1"/>
    <property type="molecule type" value="Genomic_DNA"/>
</dbReference>
<organism evidence="4">
    <name type="scientific">Sesamum radiatum</name>
    <name type="common">Black benniseed</name>
    <dbReference type="NCBI Taxonomy" id="300843"/>
    <lineage>
        <taxon>Eukaryota</taxon>
        <taxon>Viridiplantae</taxon>
        <taxon>Streptophyta</taxon>
        <taxon>Embryophyta</taxon>
        <taxon>Tracheophyta</taxon>
        <taxon>Spermatophyta</taxon>
        <taxon>Magnoliopsida</taxon>
        <taxon>eudicotyledons</taxon>
        <taxon>Gunneridae</taxon>
        <taxon>Pentapetalae</taxon>
        <taxon>asterids</taxon>
        <taxon>lamiids</taxon>
        <taxon>Lamiales</taxon>
        <taxon>Pedaliaceae</taxon>
        <taxon>Sesamum</taxon>
    </lineage>
</organism>
<feature type="region of interest" description="Disordered" evidence="1">
    <location>
        <begin position="129"/>
        <end position="161"/>
    </location>
</feature>
<feature type="compositionally biased region" description="Low complexity" evidence="1">
    <location>
        <begin position="137"/>
        <end position="150"/>
    </location>
</feature>
<gene>
    <name evidence="4" type="ORF">Sradi_4334400</name>
</gene>
<keyword evidence="2" id="KW-1133">Transmembrane helix</keyword>
<reference evidence="4" key="2">
    <citation type="journal article" date="2024" name="Plant">
        <title>Genomic evolution and insights into agronomic trait innovations of Sesamum species.</title>
        <authorList>
            <person name="Miao H."/>
            <person name="Wang L."/>
            <person name="Qu L."/>
            <person name="Liu H."/>
            <person name="Sun Y."/>
            <person name="Le M."/>
            <person name="Wang Q."/>
            <person name="Wei S."/>
            <person name="Zheng Y."/>
            <person name="Lin W."/>
            <person name="Duan Y."/>
            <person name="Cao H."/>
            <person name="Xiong S."/>
            <person name="Wang X."/>
            <person name="Wei L."/>
            <person name="Li C."/>
            <person name="Ma Q."/>
            <person name="Ju M."/>
            <person name="Zhao R."/>
            <person name="Li G."/>
            <person name="Mu C."/>
            <person name="Tian Q."/>
            <person name="Mei H."/>
            <person name="Zhang T."/>
            <person name="Gao T."/>
            <person name="Zhang H."/>
        </authorList>
    </citation>
    <scope>NUCLEOTIDE SEQUENCE</scope>
    <source>
        <strain evidence="4">G02</strain>
    </source>
</reference>
<dbReference type="SUPFAM" id="SSF48403">
    <property type="entry name" value="Ankyrin repeat"/>
    <property type="match status" value="1"/>
</dbReference>
<feature type="transmembrane region" description="Helical" evidence="2">
    <location>
        <begin position="717"/>
        <end position="737"/>
    </location>
</feature>
<evidence type="ECO:0000256" key="1">
    <source>
        <dbReference type="SAM" id="MobiDB-lite"/>
    </source>
</evidence>
<comment type="caution">
    <text evidence="4">The sequence shown here is derived from an EMBL/GenBank/DDBJ whole genome shotgun (WGS) entry which is preliminary data.</text>
</comment>
<dbReference type="PANTHER" id="PTHR24177">
    <property type="entry name" value="CASKIN"/>
    <property type="match status" value="1"/>
</dbReference>
<sequence>MASSSSQKPWASSVNAAANFVPTKLWFNYTSTNYPAWKEQMLCLIQSQGLLGFIDGTIAPPPETISEAADATAAAVRNPDYDLWSRSDVLLKGWILCSLNDDIVYTVSAMKTSRDVWLELENKFRRLFNLPPPPPTATSTSTSTGGTEATTKVETQQSTGEKDLKEYLPLHRAALQGNWEAAKRIFDDDPGAMTASINLITATALHAAVGTGKAIHFVEKLVAAMPEESIGVMDDIGGTSLSVAAAVGNIAAATVLVNRMPNLLYIPNNFGNFPLQIAALYAQKDMLNYLISITKDDRDQNPYAGLAGLRLLIYVIDAEFFEIALYLVEKYPDLARLKLPDNTSALKKITAKKSVFVSERRFNFWERCISSCVSMETILRPQFTKGWDIESMARNSQPVFQSLQAMLSKFVDGLGAIKSIKEKTLLKQQALELVKCLCKEIELLSFMEAKDIYFDAIMVAAQLGIHEVVEEIVGTFPSAIYCLTPGSNQYIFHVAVENRSEHVYNLIYQMSDHKHLYSDLQDSNGNNLLHLAGKLAPAHKLNEISGAALQMQHEIQCYCTGSGNFVHPHSRERLNYAGKSPKMVFTEEHKILKEGGEKWMKDTSNSCTIAAALIATVMFAAAITVPGGNESSNGFPIFSGNSAFIVFAISDAVSLFTSATSLLMFLAILTSRYAEEDFLYVLPKRLIIGLGTLFLSITFMMAAFSATLYLVFGRKEAWVLIPVGLLACLPVTSFVLLQFPLLVDLIYSTYGPGIFGKQSSRPFH</sequence>
<name>A0AAW2NP18_SESRA</name>
<dbReference type="AlphaFoldDB" id="A0AAW2NP18"/>
<accession>A0AAW2NP18</accession>
<dbReference type="Pfam" id="PF13962">
    <property type="entry name" value="PGG"/>
    <property type="match status" value="1"/>
</dbReference>
<evidence type="ECO:0000313" key="4">
    <source>
        <dbReference type="EMBL" id="KAL0345031.1"/>
    </source>
</evidence>
<dbReference type="Gene3D" id="1.25.40.20">
    <property type="entry name" value="Ankyrin repeat-containing domain"/>
    <property type="match status" value="1"/>
</dbReference>
<feature type="transmembrane region" description="Helical" evidence="2">
    <location>
        <begin position="686"/>
        <end position="711"/>
    </location>
</feature>
<reference evidence="4" key="1">
    <citation type="submission" date="2020-06" db="EMBL/GenBank/DDBJ databases">
        <authorList>
            <person name="Li T."/>
            <person name="Hu X."/>
            <person name="Zhang T."/>
            <person name="Song X."/>
            <person name="Zhang H."/>
            <person name="Dai N."/>
            <person name="Sheng W."/>
            <person name="Hou X."/>
            <person name="Wei L."/>
        </authorList>
    </citation>
    <scope>NUCLEOTIDE SEQUENCE</scope>
    <source>
        <strain evidence="4">G02</strain>
        <tissue evidence="4">Leaf</tissue>
    </source>
</reference>
<feature type="transmembrane region" description="Helical" evidence="2">
    <location>
        <begin position="645"/>
        <end position="674"/>
    </location>
</feature>
<dbReference type="InterPro" id="IPR036770">
    <property type="entry name" value="Ankyrin_rpt-contain_sf"/>
</dbReference>
<evidence type="ECO:0000256" key="2">
    <source>
        <dbReference type="SAM" id="Phobius"/>
    </source>
</evidence>
<dbReference type="PANTHER" id="PTHR24177:SF435">
    <property type="entry name" value="ANKYRIN REPEAT-CONTAINING PROTEIN NPR4-LIKE"/>
    <property type="match status" value="1"/>
</dbReference>
<proteinExistence type="predicted"/>
<keyword evidence="2" id="KW-0812">Transmembrane</keyword>
<dbReference type="GO" id="GO:0016020">
    <property type="term" value="C:membrane"/>
    <property type="evidence" value="ECO:0007669"/>
    <property type="project" value="TreeGrafter"/>
</dbReference>
<evidence type="ECO:0000259" key="3">
    <source>
        <dbReference type="Pfam" id="PF13962"/>
    </source>
</evidence>
<dbReference type="InterPro" id="IPR026961">
    <property type="entry name" value="PGG_dom"/>
</dbReference>
<keyword evidence="2" id="KW-0472">Membrane</keyword>